<gene>
    <name evidence="3" type="ORF">A4U43_C10F18940</name>
</gene>
<evidence type="ECO:0000313" key="3">
    <source>
        <dbReference type="EMBL" id="ONK57328.1"/>
    </source>
</evidence>
<dbReference type="AlphaFoldDB" id="A0A5P1E487"/>
<dbReference type="Pfam" id="PF08155">
    <property type="entry name" value="NOGCT"/>
    <property type="match status" value="1"/>
</dbReference>
<dbReference type="Gramene" id="ONK57328">
    <property type="protein sequence ID" value="ONK57328"/>
    <property type="gene ID" value="A4U43_C10F18940"/>
</dbReference>
<keyword evidence="4" id="KW-1185">Reference proteome</keyword>
<reference evidence="4" key="1">
    <citation type="journal article" date="2017" name="Nat. Commun.">
        <title>The asparagus genome sheds light on the origin and evolution of a young Y chromosome.</title>
        <authorList>
            <person name="Harkess A."/>
            <person name="Zhou J."/>
            <person name="Xu C."/>
            <person name="Bowers J.E."/>
            <person name="Van der Hulst R."/>
            <person name="Ayyampalayam S."/>
            <person name="Mercati F."/>
            <person name="Riccardi P."/>
            <person name="McKain M.R."/>
            <person name="Kakrana A."/>
            <person name="Tang H."/>
            <person name="Ray J."/>
            <person name="Groenendijk J."/>
            <person name="Arikit S."/>
            <person name="Mathioni S.M."/>
            <person name="Nakano M."/>
            <person name="Shan H."/>
            <person name="Telgmann-Rauber A."/>
            <person name="Kanno A."/>
            <person name="Yue Z."/>
            <person name="Chen H."/>
            <person name="Li W."/>
            <person name="Chen Y."/>
            <person name="Xu X."/>
            <person name="Zhang Y."/>
            <person name="Luo S."/>
            <person name="Chen H."/>
            <person name="Gao J."/>
            <person name="Mao Z."/>
            <person name="Pires J.C."/>
            <person name="Luo M."/>
            <person name="Kudrna D."/>
            <person name="Wing R.A."/>
            <person name="Meyers B.C."/>
            <person name="Yi K."/>
            <person name="Kong H."/>
            <person name="Lavrijsen P."/>
            <person name="Sunseri F."/>
            <person name="Falavigna A."/>
            <person name="Ye Y."/>
            <person name="Leebens-Mack J.H."/>
            <person name="Chen G."/>
        </authorList>
    </citation>
    <scope>NUCLEOTIDE SEQUENCE [LARGE SCALE GENOMIC DNA]</scope>
    <source>
        <strain evidence="4">cv. DH0086</strain>
    </source>
</reference>
<accession>A0A5P1E487</accession>
<evidence type="ECO:0000259" key="2">
    <source>
        <dbReference type="Pfam" id="PF08155"/>
    </source>
</evidence>
<feature type="compositionally biased region" description="Basic and acidic residues" evidence="1">
    <location>
        <begin position="28"/>
        <end position="39"/>
    </location>
</feature>
<name>A0A5P1E487_ASPOF</name>
<protein>
    <recommendedName>
        <fullName evidence="2">NOG C-terminal domain-containing protein</fullName>
    </recommendedName>
</protein>
<evidence type="ECO:0000313" key="4">
    <source>
        <dbReference type="Proteomes" id="UP000243459"/>
    </source>
</evidence>
<evidence type="ECO:0000256" key="1">
    <source>
        <dbReference type="SAM" id="MobiDB-lite"/>
    </source>
</evidence>
<dbReference type="Proteomes" id="UP000243459">
    <property type="component" value="Chromosome 10"/>
</dbReference>
<feature type="region of interest" description="Disordered" evidence="1">
    <location>
        <begin position="28"/>
        <end position="47"/>
    </location>
</feature>
<dbReference type="EMBL" id="CM007390">
    <property type="protein sequence ID" value="ONK57328.1"/>
    <property type="molecule type" value="Genomic_DNA"/>
</dbReference>
<sequence>MLKSQSLETKKEWPPCIPQAVFEARVKQSTEKEKRKLEKDLEEENGGASVYSASLKKHYILANNEWKEDVMPEVLDGHDVYDYVNADILRRSVELEREEELRSGEEADFEMADGLELTLEGMHVAETLIEPFLT</sequence>
<feature type="domain" description="NOG C-terminal" evidence="2">
    <location>
        <begin position="35"/>
        <end position="88"/>
    </location>
</feature>
<dbReference type="OMA" id="KEWPPCI"/>
<proteinExistence type="predicted"/>
<dbReference type="InterPro" id="IPR012973">
    <property type="entry name" value="NOG_C"/>
</dbReference>
<organism evidence="3 4">
    <name type="scientific">Asparagus officinalis</name>
    <name type="common">Garden asparagus</name>
    <dbReference type="NCBI Taxonomy" id="4686"/>
    <lineage>
        <taxon>Eukaryota</taxon>
        <taxon>Viridiplantae</taxon>
        <taxon>Streptophyta</taxon>
        <taxon>Embryophyta</taxon>
        <taxon>Tracheophyta</taxon>
        <taxon>Spermatophyta</taxon>
        <taxon>Magnoliopsida</taxon>
        <taxon>Liliopsida</taxon>
        <taxon>Asparagales</taxon>
        <taxon>Asparagaceae</taxon>
        <taxon>Asparagoideae</taxon>
        <taxon>Asparagus</taxon>
    </lineage>
</organism>